<dbReference type="Gene3D" id="1.20.1510.10">
    <property type="entry name" value="Cation efflux protein transmembrane domain"/>
    <property type="match status" value="1"/>
</dbReference>
<evidence type="ECO:0000256" key="8">
    <source>
        <dbReference type="ARBA" id="ARBA00023065"/>
    </source>
</evidence>
<dbReference type="STRING" id="294747.C5MEK6"/>
<evidence type="ECO:0000313" key="15">
    <source>
        <dbReference type="Proteomes" id="UP000002037"/>
    </source>
</evidence>
<keyword evidence="3" id="KW-0409">Iron storage</keyword>
<dbReference type="EMBL" id="GG692400">
    <property type="protein sequence ID" value="EER31716.1"/>
    <property type="molecule type" value="Genomic_DNA"/>
</dbReference>
<dbReference type="Pfam" id="PF01545">
    <property type="entry name" value="Cation_efflux"/>
    <property type="match status" value="2"/>
</dbReference>
<evidence type="ECO:0000256" key="6">
    <source>
        <dbReference type="ARBA" id="ARBA00022692"/>
    </source>
</evidence>
<evidence type="ECO:0000256" key="5">
    <source>
        <dbReference type="ARBA" id="ARBA00022496"/>
    </source>
</evidence>
<dbReference type="GO" id="GO:0008324">
    <property type="term" value="F:monoatomic cation transmembrane transporter activity"/>
    <property type="evidence" value="ECO:0007669"/>
    <property type="project" value="InterPro"/>
</dbReference>
<keyword evidence="5" id="KW-0410">Iron transport</keyword>
<evidence type="ECO:0000256" key="9">
    <source>
        <dbReference type="ARBA" id="ARBA00023136"/>
    </source>
</evidence>
<feature type="domain" description="Cation efflux protein transmembrane" evidence="13">
    <location>
        <begin position="168"/>
        <end position="266"/>
    </location>
</feature>
<feature type="domain" description="Cation efflux protein transmembrane" evidence="13">
    <location>
        <begin position="310"/>
        <end position="406"/>
    </location>
</feature>
<evidence type="ECO:0000313" key="14">
    <source>
        <dbReference type="EMBL" id="EER31716.1"/>
    </source>
</evidence>
<evidence type="ECO:0000256" key="7">
    <source>
        <dbReference type="ARBA" id="ARBA00022989"/>
    </source>
</evidence>
<dbReference type="KEGG" id="ctp:CTRG_04499"/>
<feature type="compositionally biased region" description="Basic and acidic residues" evidence="11">
    <location>
        <begin position="500"/>
        <end position="520"/>
    </location>
</feature>
<dbReference type="RefSeq" id="XP_002550201.1">
    <property type="nucleotide sequence ID" value="XM_002550155.1"/>
</dbReference>
<dbReference type="GO" id="GO:0005739">
    <property type="term" value="C:mitochondrion"/>
    <property type="evidence" value="ECO:0007669"/>
    <property type="project" value="UniProtKB-ARBA"/>
</dbReference>
<evidence type="ECO:0000256" key="11">
    <source>
        <dbReference type="SAM" id="MobiDB-lite"/>
    </source>
</evidence>
<sequence>MMNSFNRSSYSYSSLVISSSLKKSRCNYHSLSSIISYNSNLNSRCITKLKLQPRNLHFAHNSNTAKIFSSIQTTRHLSTTTKKLKIKTTLAIFTRSMSTSTPLAEEKNTSSTSSSHSHSHSDAEGHHTHSHSGSGMLHHHKHSMHEPNELLAADASAIKSNPAVRITWIGLLVNIALAISKGIGGVYFHSQALVADAIHSVSDMLADFLTLATVNVASKIGTPTKFPLGYGKLETIGAFSVSAILLFAGVSVGWSSLLQIFEFVLPAHLYEIASHIHIGHDHSHTDLGNVGGGHSHSHVDGVGADLTAHREIPNINAAWLAGGSIIAKELLYRKTMKIAVQTNSKVLVANAWHHRVDSLTAVVALLTVTGGVLFNVAWLDSIGGIAVSFLIIKAGWDSMKEAWFELIDRGEKPGSELYNKVEGIIKNELEINKDLEQFRLNQLSVLSSGANTNIYCKLTTINKDINLIALNQYEKKLSDLIREDDRFVRNIYIKFENVAEHPEEEHNTEEEKDHKHEHEHVHTHKH</sequence>
<dbReference type="GeneID" id="8299868"/>
<evidence type="ECO:0000256" key="1">
    <source>
        <dbReference type="ARBA" id="ARBA00004141"/>
    </source>
</evidence>
<comment type="function">
    <text evidence="10">Mitochondrial metal transporter involved in mitochondrial iron accumulation.</text>
</comment>
<dbReference type="PANTHER" id="PTHR43840">
    <property type="entry name" value="MITOCHONDRIAL METAL TRANSPORTER 1-RELATED"/>
    <property type="match status" value="1"/>
</dbReference>
<reference evidence="14 15" key="1">
    <citation type="journal article" date="2009" name="Nature">
        <title>Evolution of pathogenicity and sexual reproduction in eight Candida genomes.</title>
        <authorList>
            <person name="Butler G."/>
            <person name="Rasmussen M.D."/>
            <person name="Lin M.F."/>
            <person name="Santos M.A."/>
            <person name="Sakthikumar S."/>
            <person name="Munro C.A."/>
            <person name="Rheinbay E."/>
            <person name="Grabherr M."/>
            <person name="Forche A."/>
            <person name="Reedy J.L."/>
            <person name="Agrafioti I."/>
            <person name="Arnaud M.B."/>
            <person name="Bates S."/>
            <person name="Brown A.J."/>
            <person name="Brunke S."/>
            <person name="Costanzo M.C."/>
            <person name="Fitzpatrick D.A."/>
            <person name="de Groot P.W."/>
            <person name="Harris D."/>
            <person name="Hoyer L.L."/>
            <person name="Hube B."/>
            <person name="Klis F.M."/>
            <person name="Kodira C."/>
            <person name="Lennard N."/>
            <person name="Logue M.E."/>
            <person name="Martin R."/>
            <person name="Neiman A.M."/>
            <person name="Nikolaou E."/>
            <person name="Quail M.A."/>
            <person name="Quinn J."/>
            <person name="Santos M.C."/>
            <person name="Schmitzberger F.F."/>
            <person name="Sherlock G."/>
            <person name="Shah P."/>
            <person name="Silverstein K.A."/>
            <person name="Skrzypek M.S."/>
            <person name="Soll D."/>
            <person name="Staggs R."/>
            <person name="Stansfield I."/>
            <person name="Stumpf M.P."/>
            <person name="Sudbery P.E."/>
            <person name="Srikantha T."/>
            <person name="Zeng Q."/>
            <person name="Berman J."/>
            <person name="Berriman M."/>
            <person name="Heitman J."/>
            <person name="Gow N.A."/>
            <person name="Lorenz M.C."/>
            <person name="Birren B.W."/>
            <person name="Kellis M."/>
            <person name="Cuomo C.A."/>
        </authorList>
    </citation>
    <scope>NUCLEOTIDE SEQUENCE [LARGE SCALE GENOMIC DNA]</scope>
    <source>
        <strain evidence="15">ATCC MYA-3404 / T1</strain>
    </source>
</reference>
<dbReference type="InterPro" id="IPR027469">
    <property type="entry name" value="Cation_efflux_TMD_sf"/>
</dbReference>
<keyword evidence="6 12" id="KW-0812">Transmembrane</keyword>
<organism evidence="14 15">
    <name type="scientific">Candida tropicalis (strain ATCC MYA-3404 / T1)</name>
    <name type="common">Yeast</name>
    <dbReference type="NCBI Taxonomy" id="294747"/>
    <lineage>
        <taxon>Eukaryota</taxon>
        <taxon>Fungi</taxon>
        <taxon>Dikarya</taxon>
        <taxon>Ascomycota</taxon>
        <taxon>Saccharomycotina</taxon>
        <taxon>Pichiomycetes</taxon>
        <taxon>Debaryomycetaceae</taxon>
        <taxon>Candida/Lodderomyces clade</taxon>
        <taxon>Candida</taxon>
    </lineage>
</organism>
<feature type="region of interest" description="Disordered" evidence="11">
    <location>
        <begin position="100"/>
        <end position="144"/>
    </location>
</feature>
<keyword evidence="9 12" id="KW-0472">Membrane</keyword>
<comment type="subcellular location">
    <subcellularLocation>
        <location evidence="1">Membrane</location>
        <topology evidence="1">Multi-pass membrane protein</topology>
    </subcellularLocation>
</comment>
<protein>
    <recommendedName>
        <fullName evidence="13">Cation efflux protein transmembrane domain-containing protein</fullName>
    </recommendedName>
</protein>
<keyword evidence="8" id="KW-0406">Ion transport</keyword>
<dbReference type="FunFam" id="1.20.1510.10:FF:000013">
    <property type="entry name" value="Cation efflux family protein"/>
    <property type="match status" value="1"/>
</dbReference>
<evidence type="ECO:0000256" key="10">
    <source>
        <dbReference type="ARBA" id="ARBA00055037"/>
    </source>
</evidence>
<dbReference type="GO" id="GO:0016020">
    <property type="term" value="C:membrane"/>
    <property type="evidence" value="ECO:0007669"/>
    <property type="project" value="UniProtKB-SubCell"/>
</dbReference>
<keyword evidence="7 12" id="KW-1133">Transmembrane helix</keyword>
<evidence type="ECO:0000256" key="2">
    <source>
        <dbReference type="ARBA" id="ARBA00008873"/>
    </source>
</evidence>
<gene>
    <name evidence="14" type="ORF">CTRG_04499</name>
</gene>
<evidence type="ECO:0000256" key="4">
    <source>
        <dbReference type="ARBA" id="ARBA00022448"/>
    </source>
</evidence>
<dbReference type="InterPro" id="IPR058533">
    <property type="entry name" value="Cation_efflux_TM"/>
</dbReference>
<evidence type="ECO:0000256" key="3">
    <source>
        <dbReference type="ARBA" id="ARBA00022434"/>
    </source>
</evidence>
<dbReference type="Proteomes" id="UP000002037">
    <property type="component" value="Unassembled WGS sequence"/>
</dbReference>
<proteinExistence type="inferred from homology"/>
<accession>C5MEK6</accession>
<dbReference type="GO" id="GO:0006826">
    <property type="term" value="P:iron ion transport"/>
    <property type="evidence" value="ECO:0007669"/>
    <property type="project" value="UniProtKB-KW"/>
</dbReference>
<dbReference type="eggNOG" id="KOG1485">
    <property type="taxonomic scope" value="Eukaryota"/>
</dbReference>
<evidence type="ECO:0000259" key="13">
    <source>
        <dbReference type="Pfam" id="PF01545"/>
    </source>
</evidence>
<keyword evidence="15" id="KW-1185">Reference proteome</keyword>
<dbReference type="InterPro" id="IPR050291">
    <property type="entry name" value="CDF_Transporter"/>
</dbReference>
<feature type="transmembrane region" description="Helical" evidence="12">
    <location>
        <begin position="236"/>
        <end position="261"/>
    </location>
</feature>
<feature type="region of interest" description="Disordered" evidence="11">
    <location>
        <begin position="500"/>
        <end position="526"/>
    </location>
</feature>
<dbReference type="OrthoDB" id="435980at2759"/>
<dbReference type="HOGENOM" id="CLU_013430_12_2_1"/>
<dbReference type="VEuPathDB" id="FungiDB:CTRG_04499"/>
<dbReference type="PANTHER" id="PTHR43840:SF15">
    <property type="entry name" value="MITOCHONDRIAL METAL TRANSPORTER 1-RELATED"/>
    <property type="match status" value="1"/>
</dbReference>
<keyword evidence="4" id="KW-0813">Transport</keyword>
<dbReference type="GO" id="GO:0006879">
    <property type="term" value="P:intracellular iron ion homeostasis"/>
    <property type="evidence" value="ECO:0007669"/>
    <property type="project" value="UniProtKB-KW"/>
</dbReference>
<keyword evidence="3" id="KW-0408">Iron</keyword>
<evidence type="ECO:0000256" key="12">
    <source>
        <dbReference type="SAM" id="Phobius"/>
    </source>
</evidence>
<dbReference type="SUPFAM" id="SSF161111">
    <property type="entry name" value="Cation efflux protein transmembrane domain-like"/>
    <property type="match status" value="1"/>
</dbReference>
<name>C5MEK6_CANTT</name>
<comment type="similarity">
    <text evidence="2">Belongs to the cation diffusion facilitator (CDF) transporter (TC 2.A.4) family. SLC30A subfamily.</text>
</comment>
<dbReference type="AlphaFoldDB" id="C5MEK6"/>
<feature type="transmembrane region" description="Helical" evidence="12">
    <location>
        <begin position="359"/>
        <end position="392"/>
    </location>
</feature>